<proteinExistence type="predicted"/>
<feature type="compositionally biased region" description="Basic and acidic residues" evidence="1">
    <location>
        <begin position="368"/>
        <end position="386"/>
    </location>
</feature>
<reference evidence="2 3" key="1">
    <citation type="journal article" date="2024" name="Commun. Biol.">
        <title>Comparative genomic analysis of thermophilic fungi reveals convergent evolutionary adaptations and gene losses.</title>
        <authorList>
            <person name="Steindorff A.S."/>
            <person name="Aguilar-Pontes M.V."/>
            <person name="Robinson A.J."/>
            <person name="Andreopoulos B."/>
            <person name="LaButti K."/>
            <person name="Kuo A."/>
            <person name="Mondo S."/>
            <person name="Riley R."/>
            <person name="Otillar R."/>
            <person name="Haridas S."/>
            <person name="Lipzen A."/>
            <person name="Grimwood J."/>
            <person name="Schmutz J."/>
            <person name="Clum A."/>
            <person name="Reid I.D."/>
            <person name="Moisan M.C."/>
            <person name="Butler G."/>
            <person name="Nguyen T.T.M."/>
            <person name="Dewar K."/>
            <person name="Conant G."/>
            <person name="Drula E."/>
            <person name="Henrissat B."/>
            <person name="Hansel C."/>
            <person name="Singer S."/>
            <person name="Hutchinson M.I."/>
            <person name="de Vries R.P."/>
            <person name="Natvig D.O."/>
            <person name="Powell A.J."/>
            <person name="Tsang A."/>
            <person name="Grigoriev I.V."/>
        </authorList>
    </citation>
    <scope>NUCLEOTIDE SEQUENCE [LARGE SCALE GENOMIC DNA]</scope>
    <source>
        <strain evidence="2 3">ATCC 24622</strain>
    </source>
</reference>
<accession>A0ABR3X0Q0</accession>
<evidence type="ECO:0000313" key="2">
    <source>
        <dbReference type="EMBL" id="KAL1869179.1"/>
    </source>
</evidence>
<feature type="compositionally biased region" description="Pro residues" evidence="1">
    <location>
        <begin position="413"/>
        <end position="430"/>
    </location>
</feature>
<feature type="compositionally biased region" description="Basic residues" evidence="1">
    <location>
        <begin position="524"/>
        <end position="533"/>
    </location>
</feature>
<feature type="compositionally biased region" description="Pro residues" evidence="1">
    <location>
        <begin position="441"/>
        <end position="456"/>
    </location>
</feature>
<dbReference type="EMBL" id="JAZHXJ010000201">
    <property type="protein sequence ID" value="KAL1869179.1"/>
    <property type="molecule type" value="Genomic_DNA"/>
</dbReference>
<evidence type="ECO:0000256" key="1">
    <source>
        <dbReference type="SAM" id="MobiDB-lite"/>
    </source>
</evidence>
<keyword evidence="3" id="KW-1185">Reference proteome</keyword>
<evidence type="ECO:0000313" key="3">
    <source>
        <dbReference type="Proteomes" id="UP001586593"/>
    </source>
</evidence>
<dbReference type="Proteomes" id="UP001586593">
    <property type="component" value="Unassembled WGS sequence"/>
</dbReference>
<protein>
    <submittedName>
        <fullName evidence="2">Uncharacterized protein</fullName>
    </submittedName>
</protein>
<feature type="compositionally biased region" description="Pro residues" evidence="1">
    <location>
        <begin position="475"/>
        <end position="485"/>
    </location>
</feature>
<comment type="caution">
    <text evidence="2">The sequence shown here is derived from an EMBL/GenBank/DDBJ whole genome shotgun (WGS) entry which is preliminary data.</text>
</comment>
<gene>
    <name evidence="2" type="ORF">VTK73DRAFT_3348</name>
</gene>
<name>A0ABR3X0Q0_9PEZI</name>
<sequence>MLDENLPTFRYKTLSDNPFSSVLYFTQNGSDPEPEYILKRGDPAQNPACRNKYAIALCSSFSPSVIYGEIIVEPEWTQPTLSAAELRASSSAHHGGAAQPSPVPVAPDAIHIQLYNPDQTVTLRLVPGSWNKSDSWEFEMPTQTFKVPSASQLDREQQAALPSSVELLPRVTFRWKKDGKLTKDMTCYMTGKSVGGKKSKEPDITVALFKAAKESVVTIYEPNLQRVEVEDKKGLEVILLLAAEAIRDLYLIPRHDAFNILGVAPHAATNGAARKNSRPTVPSPVAAPMSGALGITTPGSGAIHSLSGTALSAVGNANGSGSGGGGGRRTADIDAETRRLQAMVEREEREREKRDREEQKRIKKMLEDEEKERRRREAEVAKETERLRRKYGVDGQNLPSTGRGSGHGAFSSPPLPPRPFAPPQQPPLPPGGYASPWSGAAPPPRPVSVGPVPAPGPFNNSTLNSWWRGPSASTSPPPAPPPRPSPQGRRHEGSSGGGGPYLHNPAASVSTFFGLNRSDDPRKKVQKKRSVHW</sequence>
<organism evidence="2 3">
    <name type="scientific">Phialemonium thermophilum</name>
    <dbReference type="NCBI Taxonomy" id="223376"/>
    <lineage>
        <taxon>Eukaryota</taxon>
        <taxon>Fungi</taxon>
        <taxon>Dikarya</taxon>
        <taxon>Ascomycota</taxon>
        <taxon>Pezizomycotina</taxon>
        <taxon>Sordariomycetes</taxon>
        <taxon>Sordariomycetidae</taxon>
        <taxon>Cephalothecales</taxon>
        <taxon>Cephalothecaceae</taxon>
        <taxon>Phialemonium</taxon>
    </lineage>
</organism>
<feature type="region of interest" description="Disordered" evidence="1">
    <location>
        <begin position="368"/>
        <end position="533"/>
    </location>
</feature>